<feature type="domain" description="Competence protein CoiA-like N-terminal" evidence="2">
    <location>
        <begin position="35"/>
        <end position="81"/>
    </location>
</feature>
<dbReference type="AlphaFoldDB" id="A0A365L273"/>
<dbReference type="Pfam" id="PF06054">
    <property type="entry name" value="CoiA_nuc"/>
    <property type="match status" value="1"/>
</dbReference>
<evidence type="ECO:0000313" key="4">
    <source>
        <dbReference type="Proteomes" id="UP000251002"/>
    </source>
</evidence>
<dbReference type="InterPro" id="IPR021176">
    <property type="entry name" value="Competence-induced_CoiA"/>
</dbReference>
<feature type="domain" description="Competence protein CoiA nuclease-like" evidence="1">
    <location>
        <begin position="85"/>
        <end position="229"/>
    </location>
</feature>
<reference evidence="3 4" key="1">
    <citation type="submission" date="2018-06" db="EMBL/GenBank/DDBJ databases">
        <title>The draft genome sequences of strains SCU63 and S1.</title>
        <authorList>
            <person name="Gan L."/>
        </authorList>
    </citation>
    <scope>NUCLEOTIDE SEQUENCE [LARGE SCALE GENOMIC DNA]</scope>
    <source>
        <strain evidence="3 4">SCU63</strain>
    </source>
</reference>
<evidence type="ECO:0000259" key="1">
    <source>
        <dbReference type="Pfam" id="PF06054"/>
    </source>
</evidence>
<dbReference type="Proteomes" id="UP000251002">
    <property type="component" value="Unassembled WGS sequence"/>
</dbReference>
<dbReference type="InterPro" id="IPR057253">
    <property type="entry name" value="CoiA-like_N"/>
</dbReference>
<dbReference type="PIRSF" id="PIRSF007487">
    <property type="entry name" value="Competence-induced_CoiA_bac"/>
    <property type="match status" value="1"/>
</dbReference>
<name>A0A365L273_9BACL</name>
<accession>A0A365L273</accession>
<evidence type="ECO:0000313" key="3">
    <source>
        <dbReference type="EMBL" id="RAZ79484.1"/>
    </source>
</evidence>
<keyword evidence="4" id="KW-1185">Reference proteome</keyword>
<sequence length="382" mass="43947">MLFIFSLNSIIEKRSVTDILVAKTAEQNLIYLTEELNRQDLLILRKLHKFYCPDCGSSVLLKIGDIKIPHFAHKSLSVCGSSEQESSLHLQGKILLQQFFITKGIPVEIESYLPDIRQRADVFVARHTVIEYQCSPISATDIVRRSAAYSRHGLEFIWIAGSKETMENRIQILRIREYQREMLLNHNHSNYLMLLNPEVKQFQYFSNLFHISGSKWAGKVVTLPLDRQTHPFAKPKPLSKKDFDSICTIFVNARASFVQSQYFAKRRYQNPFWLLCYELQLDMRNLPDSIGVPISGADCIAGHVVIWQLKMLRAYRQGIPNEKVISSGIIKIQGASDARKAEAVLNDYADFLKEVEDAEGDQLKQIDALYDIYCKSVRKLRK</sequence>
<protein>
    <submittedName>
        <fullName evidence="3">Competence protein CoiA</fullName>
    </submittedName>
</protein>
<dbReference type="EMBL" id="QLZR01000002">
    <property type="protein sequence ID" value="RAZ79484.1"/>
    <property type="molecule type" value="Genomic_DNA"/>
</dbReference>
<dbReference type="InterPro" id="IPR010330">
    <property type="entry name" value="CoiA_nuc"/>
</dbReference>
<proteinExistence type="predicted"/>
<comment type="caution">
    <text evidence="3">The sequence shown here is derived from an EMBL/GenBank/DDBJ whole genome shotgun (WGS) entry which is preliminary data.</text>
</comment>
<gene>
    <name evidence="3" type="ORF">DP120_07690</name>
</gene>
<evidence type="ECO:0000259" key="2">
    <source>
        <dbReference type="Pfam" id="PF25164"/>
    </source>
</evidence>
<organism evidence="3 4">
    <name type="scientific">Planococcus halotolerans</name>
    <dbReference type="NCBI Taxonomy" id="2233542"/>
    <lineage>
        <taxon>Bacteria</taxon>
        <taxon>Bacillati</taxon>
        <taxon>Bacillota</taxon>
        <taxon>Bacilli</taxon>
        <taxon>Bacillales</taxon>
        <taxon>Caryophanaceae</taxon>
        <taxon>Planococcus</taxon>
    </lineage>
</organism>
<dbReference type="Pfam" id="PF25164">
    <property type="entry name" value="CoiA_N"/>
    <property type="match status" value="1"/>
</dbReference>